<evidence type="ECO:0000259" key="15">
    <source>
        <dbReference type="PROSITE" id="PS50016"/>
    </source>
</evidence>
<evidence type="ECO:0000256" key="12">
    <source>
        <dbReference type="ARBA" id="ARBA00023242"/>
    </source>
</evidence>
<dbReference type="PROSITE" id="PS01359">
    <property type="entry name" value="ZF_PHD_1"/>
    <property type="match status" value="1"/>
</dbReference>
<feature type="domain" description="SET" evidence="16">
    <location>
        <begin position="1752"/>
        <end position="1873"/>
    </location>
</feature>
<feature type="compositionally biased region" description="Low complexity" evidence="14">
    <location>
        <begin position="23"/>
        <end position="42"/>
    </location>
</feature>
<dbReference type="CDD" id="cd10518">
    <property type="entry name" value="SET_SETD1-like"/>
    <property type="match status" value="1"/>
</dbReference>
<evidence type="ECO:0000313" key="20">
    <source>
        <dbReference type="Proteomes" id="UP000245207"/>
    </source>
</evidence>
<dbReference type="CDD" id="cd15571">
    <property type="entry name" value="ePHD"/>
    <property type="match status" value="1"/>
</dbReference>
<keyword evidence="11" id="KW-0804">Transcription</keyword>
<dbReference type="SMART" id="SM00249">
    <property type="entry name" value="PHD"/>
    <property type="match status" value="2"/>
</dbReference>
<dbReference type="SMART" id="SM00317">
    <property type="entry name" value="SET"/>
    <property type="match status" value="1"/>
</dbReference>
<protein>
    <submittedName>
        <fullName evidence="19">Post-SET domain-containing protein</fullName>
    </submittedName>
</protein>
<dbReference type="Proteomes" id="UP000245207">
    <property type="component" value="Unassembled WGS sequence"/>
</dbReference>
<keyword evidence="5" id="KW-0479">Metal-binding</keyword>
<feature type="domain" description="PHD-type" evidence="15">
    <location>
        <begin position="1404"/>
        <end position="1454"/>
    </location>
</feature>
<feature type="compositionally biased region" description="Polar residues" evidence="14">
    <location>
        <begin position="136"/>
        <end position="146"/>
    </location>
</feature>
<feature type="region of interest" description="Disordered" evidence="14">
    <location>
        <begin position="136"/>
        <end position="176"/>
    </location>
</feature>
<evidence type="ECO:0000259" key="18">
    <source>
        <dbReference type="PROSITE" id="PS51805"/>
    </source>
</evidence>
<evidence type="ECO:0000256" key="13">
    <source>
        <dbReference type="PROSITE-ProRule" id="PRU00146"/>
    </source>
</evidence>
<dbReference type="GO" id="GO:0045893">
    <property type="term" value="P:positive regulation of DNA-templated transcription"/>
    <property type="evidence" value="ECO:0007669"/>
    <property type="project" value="TreeGrafter"/>
</dbReference>
<dbReference type="Pfam" id="PF00856">
    <property type="entry name" value="SET"/>
    <property type="match status" value="1"/>
</dbReference>
<evidence type="ECO:0000256" key="11">
    <source>
        <dbReference type="ARBA" id="ARBA00023163"/>
    </source>
</evidence>
<evidence type="ECO:0000256" key="8">
    <source>
        <dbReference type="ARBA" id="ARBA00022833"/>
    </source>
</evidence>
<dbReference type="GO" id="GO:0042800">
    <property type="term" value="F:histone H3K4 methyltransferase activity"/>
    <property type="evidence" value="ECO:0007669"/>
    <property type="project" value="TreeGrafter"/>
</dbReference>
<dbReference type="Pfam" id="PF16135">
    <property type="entry name" value="TDBD"/>
    <property type="match status" value="1"/>
</dbReference>
<dbReference type="Pfam" id="PF13831">
    <property type="entry name" value="PHD_2"/>
    <property type="match status" value="1"/>
</dbReference>
<keyword evidence="7 13" id="KW-0863">Zinc-finger</keyword>
<dbReference type="Gene3D" id="2.170.270.10">
    <property type="entry name" value="SET domain"/>
    <property type="match status" value="1"/>
</dbReference>
<keyword evidence="20" id="KW-1185">Reference proteome</keyword>
<dbReference type="InterPro" id="IPR019787">
    <property type="entry name" value="Znf_PHD-finger"/>
</dbReference>
<feature type="region of interest" description="Disordered" evidence="14">
    <location>
        <begin position="245"/>
        <end position="270"/>
    </location>
</feature>
<dbReference type="InterPro" id="IPR001214">
    <property type="entry name" value="SET_dom"/>
</dbReference>
<feature type="domain" description="PHD-type" evidence="18">
    <location>
        <begin position="1524"/>
        <end position="1648"/>
    </location>
</feature>
<keyword evidence="9" id="KW-0156">Chromatin regulator</keyword>
<name>A0A2U1MH55_ARTAN</name>
<evidence type="ECO:0000259" key="16">
    <source>
        <dbReference type="PROSITE" id="PS50280"/>
    </source>
</evidence>
<keyword evidence="2" id="KW-0489">Methyltransferase</keyword>
<evidence type="ECO:0000256" key="9">
    <source>
        <dbReference type="ARBA" id="ARBA00022853"/>
    </source>
</evidence>
<keyword evidence="4" id="KW-0949">S-adenosyl-L-methionine</keyword>
<gene>
    <name evidence="19" type="ORF">CTI12_AA381450</name>
</gene>
<comment type="subcellular location">
    <subcellularLocation>
        <location evidence="1">Nucleus</location>
    </subcellularLocation>
</comment>
<feature type="region of interest" description="Disordered" evidence="14">
    <location>
        <begin position="1"/>
        <end position="43"/>
    </location>
</feature>
<dbReference type="InterPro" id="IPR032308">
    <property type="entry name" value="TDBD"/>
</dbReference>
<feature type="compositionally biased region" description="Low complexity" evidence="14">
    <location>
        <begin position="1133"/>
        <end position="1145"/>
    </location>
</feature>
<dbReference type="EMBL" id="PKPP01005330">
    <property type="protein sequence ID" value="PWA60536.1"/>
    <property type="molecule type" value="Genomic_DNA"/>
</dbReference>
<dbReference type="SUPFAM" id="SSF82199">
    <property type="entry name" value="SET domain"/>
    <property type="match status" value="1"/>
</dbReference>
<dbReference type="InterPro" id="IPR034732">
    <property type="entry name" value="EPHD"/>
</dbReference>
<dbReference type="InterPro" id="IPR003616">
    <property type="entry name" value="Post-SET_dom"/>
</dbReference>
<dbReference type="SUPFAM" id="SSF57903">
    <property type="entry name" value="FYVE/PHD zinc finger"/>
    <property type="match status" value="1"/>
</dbReference>
<dbReference type="PROSITE" id="PS50016">
    <property type="entry name" value="ZF_PHD_2"/>
    <property type="match status" value="1"/>
</dbReference>
<dbReference type="SMART" id="SM00508">
    <property type="entry name" value="PostSET"/>
    <property type="match status" value="1"/>
</dbReference>
<keyword evidence="3" id="KW-0808">Transferase</keyword>
<keyword evidence="12" id="KW-0539">Nucleus</keyword>
<keyword evidence="10" id="KW-0805">Transcription regulation</keyword>
<dbReference type="Gene3D" id="3.30.40.10">
    <property type="entry name" value="Zinc/RING finger domain, C3HC4 (zinc finger)"/>
    <property type="match status" value="2"/>
</dbReference>
<dbReference type="InterPro" id="IPR019786">
    <property type="entry name" value="Zinc_finger_PHD-type_CS"/>
</dbReference>
<dbReference type="InterPro" id="IPR013083">
    <property type="entry name" value="Znf_RING/FYVE/PHD"/>
</dbReference>
<dbReference type="OrthoDB" id="308383at2759"/>
<dbReference type="GO" id="GO:0035097">
    <property type="term" value="C:histone methyltransferase complex"/>
    <property type="evidence" value="ECO:0007669"/>
    <property type="project" value="TreeGrafter"/>
</dbReference>
<dbReference type="Pfam" id="PF13832">
    <property type="entry name" value="zf-HC5HC2H_2"/>
    <property type="match status" value="1"/>
</dbReference>
<keyword evidence="8" id="KW-0862">Zinc</keyword>
<dbReference type="GO" id="GO:0008270">
    <property type="term" value="F:zinc ion binding"/>
    <property type="evidence" value="ECO:0007669"/>
    <property type="project" value="UniProtKB-KW"/>
</dbReference>
<dbReference type="PROSITE" id="PS51805">
    <property type="entry name" value="EPHD"/>
    <property type="match status" value="1"/>
</dbReference>
<dbReference type="InterPro" id="IPR046341">
    <property type="entry name" value="SET_dom_sf"/>
</dbReference>
<feature type="compositionally biased region" description="Polar residues" evidence="14">
    <location>
        <begin position="254"/>
        <end position="270"/>
    </location>
</feature>
<feature type="compositionally biased region" description="Polar residues" evidence="14">
    <location>
        <begin position="1"/>
        <end position="15"/>
    </location>
</feature>
<evidence type="ECO:0000256" key="10">
    <source>
        <dbReference type="ARBA" id="ARBA00023015"/>
    </source>
</evidence>
<evidence type="ECO:0000313" key="19">
    <source>
        <dbReference type="EMBL" id="PWA60536.1"/>
    </source>
</evidence>
<evidence type="ECO:0000256" key="4">
    <source>
        <dbReference type="ARBA" id="ARBA00022691"/>
    </source>
</evidence>
<evidence type="ECO:0000256" key="2">
    <source>
        <dbReference type="ARBA" id="ARBA00022603"/>
    </source>
</evidence>
<keyword evidence="6" id="KW-0677">Repeat</keyword>
<feature type="region of interest" description="Disordered" evidence="14">
    <location>
        <begin position="1128"/>
        <end position="1149"/>
    </location>
</feature>
<evidence type="ECO:0000256" key="1">
    <source>
        <dbReference type="ARBA" id="ARBA00004123"/>
    </source>
</evidence>
<dbReference type="PROSITE" id="PS50280">
    <property type="entry name" value="SET"/>
    <property type="match status" value="1"/>
</dbReference>
<dbReference type="STRING" id="35608.A0A2U1MH55"/>
<proteinExistence type="predicted"/>
<dbReference type="InterPro" id="IPR001965">
    <property type="entry name" value="Znf_PHD"/>
</dbReference>
<evidence type="ECO:0000259" key="17">
    <source>
        <dbReference type="PROSITE" id="PS50868"/>
    </source>
</evidence>
<dbReference type="PROSITE" id="PS50868">
    <property type="entry name" value="POST_SET"/>
    <property type="match status" value="1"/>
</dbReference>
<organism evidence="19 20">
    <name type="scientific">Artemisia annua</name>
    <name type="common">Sweet wormwood</name>
    <dbReference type="NCBI Taxonomy" id="35608"/>
    <lineage>
        <taxon>Eukaryota</taxon>
        <taxon>Viridiplantae</taxon>
        <taxon>Streptophyta</taxon>
        <taxon>Embryophyta</taxon>
        <taxon>Tracheophyta</taxon>
        <taxon>Spermatophyta</taxon>
        <taxon>Magnoliopsida</taxon>
        <taxon>eudicotyledons</taxon>
        <taxon>Gunneridae</taxon>
        <taxon>Pentapetalae</taxon>
        <taxon>asterids</taxon>
        <taxon>campanulids</taxon>
        <taxon>Asterales</taxon>
        <taxon>Asteraceae</taxon>
        <taxon>Asteroideae</taxon>
        <taxon>Anthemideae</taxon>
        <taxon>Artemisiinae</taxon>
        <taxon>Artemisia</taxon>
    </lineage>
</organism>
<sequence length="1897" mass="208751">MMDSDNNNNQWQVTKSGAGAGAGATWQSSVQSPVAQVQSQDASRAEVSKCGGAVWQSSASPVSQPQSQDASRTLMMNSSHFGYPHIVQEPCSSNQKMMANSLFQTTNFNVYNSSLSPMGTPFFTLLSGPPSFSQYDGQKVLSSKPLNPSGKAHVNNSSSSVGPTHREASFGSPKLQSQNIDNHYLKSNIENSPLAPIKTLASDSGNRVSSLHDLMQARRLSDPSLEPVKAANYHTSNGIAQLHGFSSPKAVQGSGPSPAQSGKLPSSSIPQLSPAASGLRRVFCLYASGDLFLSNSGLLGVVCSCHGYHMSIAKFLEHSGLRDVNPGDAVHMDSGEPIVQWRKVYFSKFGIKIPDDQCGWNWPEEFSAAADVLTSRQRVPNMTNSDQSNSVGPSRAFAASRQPLNGMVFPDGHHSTPNFGHELKRNNHENCKSPNGLPETSQSNAHSGAVKKYVEQPVSRLSNSKFAGGTDNALKPFPTHIDPIYKTKSPFTSQQSVHNLISLGKDTDESKSSRKADILGKTRVSSNIELRLGQPSEQSQTLGKLNVAAFSTDVRRVGHPLESLSSKQLIYNGTSRTTEGSKQVVSCAAQAAKSTTDGHNRLGFSTLGFGAYSTKMPLQPEKLKGDEIAGSANSLLFSHLGSPKDKIPTKESHNGAEDHHVMSKQQYDESRISTLGSNNSRCNTDNSTKVNFGSSDVKFMTHLSSSFGFRKTNHDQNSPVQIYSNTPVDHGGFRPVNSQPISPRPPLISEAPSMLFSSIMNSSPNMASTMPKEVPNRVVNGGAEKPAVILVTRETSYQIRESEVQGNLLRDPYQSGHPLARIGISEDICSSSRHGNRCQDASCALVPDKCHCSVQKNRTIQDSNLDGKSYLSAFGKPSQIRASILSASNLDKGCTLHNRHISLGKIGETMKPNLKKVEFSAFQWKDVPSKMPETYHAPCRDQTPMLLEERIAVNEETTNAADKCFDQPARKADCMKEQVMSNISSRCSAPAQTQASVKISNGDSCTDDAQNTGCAKNFAVDEGSEIQKNWSSDDALDSGCNSGSDGLAFKTDRINLKWSKAVSGRSTRSLIDELRVIDSSRLKKVQNQVHSRLPMRDNTSLMRSVEKDVKSGKRKREKKFKLLGTRFPASPVSSMSTGSSGQSSESMEDVNKLDKSSKELLCKKPRRVYDDFPENPEPSCGKKARLDLDFSKRRHVRKQVSFKRITRPVVCGRYGLISNGDTSKPAKIFSLAKILKAAKRCAPAAKKVVKKSPAKSLMKTIIRETNRFSGRTLNLKEDKCHIGQGVTVFSDDDPLETSEDTDTTYCPRLPKDANASCRNEGSYGIPDSNLGTKTRRKNKEIRLRSIYDLISEGKDSGLLTTSKNVDSINQDNLKNGVNGNKFHEVKTISRSPEEPTCRATPDVNSFCHVCGSLNNDEMNCLLECNRCLIKVHQACYGISKVPKSYWYCRPCRENATNMVCVLCGFEGGLMTRAVQSSNIVRSLLNAWNVVTKSQENADAPSGNQVDVEAPPNTISEQLKASSATNTMVKNLSDPVDDTMVRNTVTAGFFDATVKQWVHMVCGLWTPGTRCPNVDTMSTFDVSGARCPKGNVVCSMCKRPGGCCIRCRVMDCAIHFHPWCAHRKGLLQSELEGSDNEKVGFYGRCEHHATEDHSIHKTHSQSIQVASLHEQETCARTEGYKGRKLEGFRHDSQQNSRDAGGCLVRQEQVDAWNHINRKLALKKRIQRTSQPVQDVEYDFRKEYARYKQSKGWKHLVVYKSGIHALGLYTSLFISQNVMVVEYVGEIVGQRVADRREIEYQSGKQLQYKSACYFFKIDKEHIIDATRKGGIARFVNHSCQPNCVAKVITVRGEKKVVFFALRDIYPGEEITYDYHFNNEDEGKKILCSCNSKNCRRYLN</sequence>
<dbReference type="InterPro" id="IPR011011">
    <property type="entry name" value="Znf_FYVE_PHD"/>
</dbReference>
<feature type="region of interest" description="Disordered" evidence="14">
    <location>
        <begin position="647"/>
        <end position="667"/>
    </location>
</feature>
<evidence type="ECO:0000256" key="6">
    <source>
        <dbReference type="ARBA" id="ARBA00022737"/>
    </source>
</evidence>
<feature type="domain" description="Post-SET" evidence="17">
    <location>
        <begin position="1881"/>
        <end position="1897"/>
    </location>
</feature>
<evidence type="ECO:0000256" key="14">
    <source>
        <dbReference type="SAM" id="MobiDB-lite"/>
    </source>
</evidence>
<reference evidence="19 20" key="1">
    <citation type="journal article" date="2018" name="Mol. Plant">
        <title>The genome of Artemisia annua provides insight into the evolution of Asteraceae family and artemisinin biosynthesis.</title>
        <authorList>
            <person name="Shen Q."/>
            <person name="Zhang L."/>
            <person name="Liao Z."/>
            <person name="Wang S."/>
            <person name="Yan T."/>
            <person name="Shi P."/>
            <person name="Liu M."/>
            <person name="Fu X."/>
            <person name="Pan Q."/>
            <person name="Wang Y."/>
            <person name="Lv Z."/>
            <person name="Lu X."/>
            <person name="Zhang F."/>
            <person name="Jiang W."/>
            <person name="Ma Y."/>
            <person name="Chen M."/>
            <person name="Hao X."/>
            <person name="Li L."/>
            <person name="Tang Y."/>
            <person name="Lv G."/>
            <person name="Zhou Y."/>
            <person name="Sun X."/>
            <person name="Brodelius P.E."/>
            <person name="Rose J.K.C."/>
            <person name="Tang K."/>
        </authorList>
    </citation>
    <scope>NUCLEOTIDE SEQUENCE [LARGE SCALE GENOMIC DNA]</scope>
    <source>
        <strain evidence="20">cv. Huhao1</strain>
        <tissue evidence="19">Leaf</tissue>
    </source>
</reference>
<dbReference type="PANTHER" id="PTHR45838">
    <property type="entry name" value="HISTONE-LYSINE-N-METHYLTRANSFERASE 2 KMT2 FAMILY MEMBER"/>
    <property type="match status" value="1"/>
</dbReference>
<dbReference type="GO" id="GO:0032259">
    <property type="term" value="P:methylation"/>
    <property type="evidence" value="ECO:0007669"/>
    <property type="project" value="UniProtKB-KW"/>
</dbReference>
<accession>A0A2U1MH55</accession>
<comment type="caution">
    <text evidence="19">The sequence shown here is derived from an EMBL/GenBank/DDBJ whole genome shotgun (WGS) entry which is preliminary data.</text>
</comment>
<evidence type="ECO:0000256" key="7">
    <source>
        <dbReference type="ARBA" id="ARBA00022771"/>
    </source>
</evidence>
<evidence type="ECO:0000256" key="3">
    <source>
        <dbReference type="ARBA" id="ARBA00022679"/>
    </source>
</evidence>
<evidence type="ECO:0000256" key="5">
    <source>
        <dbReference type="ARBA" id="ARBA00022723"/>
    </source>
</evidence>
<dbReference type="PANTHER" id="PTHR45838:SF4">
    <property type="entry name" value="HISTONE-LYSINE N-METHYLTRANSFERASE TRITHORAX"/>
    <property type="match status" value="1"/>
</dbReference>